<evidence type="ECO:0000313" key="2">
    <source>
        <dbReference type="Proteomes" id="UP001058074"/>
    </source>
</evidence>
<keyword evidence="2" id="KW-1185">Reference proteome</keyword>
<gene>
    <name evidence="1" type="ORF">rsdtw13_00450</name>
</gene>
<dbReference type="EMBL" id="BROD01000001">
    <property type="protein sequence ID" value="GKX64787.1"/>
    <property type="molecule type" value="Genomic_DNA"/>
</dbReference>
<reference evidence="1" key="1">
    <citation type="journal article" date="2025" name="Int. J. Syst. Evol. Microbiol.">
        <title>Inconstantimicrobium mannanitabidum sp. nov., a novel member of the family Clostridiaceae isolated from anoxic soil under the treatment of reductive soil disinfestation.</title>
        <authorList>
            <person name="Ueki A."/>
            <person name="Tonouchi A."/>
            <person name="Honma S."/>
            <person name="Kaku N."/>
            <person name="Ueki K."/>
        </authorList>
    </citation>
    <scope>NUCLEOTIDE SEQUENCE</scope>
    <source>
        <strain evidence="1">TW13</strain>
    </source>
</reference>
<sequence length="188" mass="22328">MIKILTLCRDESLKQLGRIPENEEFEFINNIDNSISLPAITNWRNAILIFWDDETEKSKEKQDLSKYLNMTDTAVQVFPKKIVASRENKRFLLNIDRILYFYCDGKNIKIVIDDESTYYVDQSLNFWEKRLSKENFFRCQKGYLVNIEKVIEIVPYFNSTLALKFKAHKNIVPVGRKFVKHLKYAIGW</sequence>
<accession>A0ACB5R6Y1</accession>
<name>A0ACB5R6Y1_9CLOT</name>
<proteinExistence type="predicted"/>
<comment type="caution">
    <text evidence="1">The sequence shown here is derived from an EMBL/GenBank/DDBJ whole genome shotgun (WGS) entry which is preliminary data.</text>
</comment>
<protein>
    <submittedName>
        <fullName evidence="1">Uncharacterized protein</fullName>
    </submittedName>
</protein>
<evidence type="ECO:0000313" key="1">
    <source>
        <dbReference type="EMBL" id="GKX64787.1"/>
    </source>
</evidence>
<dbReference type="Proteomes" id="UP001058074">
    <property type="component" value="Unassembled WGS sequence"/>
</dbReference>
<organism evidence="1 2">
    <name type="scientific">Inconstantimicrobium mannanitabidum</name>
    <dbReference type="NCBI Taxonomy" id="1604901"/>
    <lineage>
        <taxon>Bacteria</taxon>
        <taxon>Bacillati</taxon>
        <taxon>Bacillota</taxon>
        <taxon>Clostridia</taxon>
        <taxon>Eubacteriales</taxon>
        <taxon>Clostridiaceae</taxon>
        <taxon>Inconstantimicrobium</taxon>
    </lineage>
</organism>